<sequence length="1137" mass="129471">MYRFKVSAPGTVLLCGEYNKSCVAAGLDMRTVLTFSSFPTEVVPRDFIEIKFFSIRLHMKIPLRIFLLHFHKKNYDPTHNREQLFQSVKNFIKFLTGFPGNYDPNNHAHQLSLQAFFFLLVTISYQKDFIIKSSFIVKLSSKLPIGVGLGSSASFVVCLAACFWRWYLLQQGTVRYIFNSTDLTYIMESALFCEYIVYTSSNLINISISTSGVVTEFNEEMSKNSFDVPSMKILLVFSNVSKKIEKSIKIIVEENLSFYVDLILNRIETISQKFIQTLQKINEETVSLKQQEIVEINSVCLINYYKDLVDLIQMNQGLLKALGTSHPNIDGICSIARDSSLGAKITASCVGGYVFILLLPSNSDEYIQDLIKIFESHNYSTKIASLNCSGVMYRFKVSAPGTVLLCGEYNKSCAAADLDMRTVLTFSSFPTEVVRKDFIEIKFSSIRLHMKIPLRIFLLHFFQENYDWTRNPRQVFESVKNFIEFLTGFPGNYDLDNRAHQLSLEAFFFLLVTISYEKNIIINSSFVVEISSELPIGEGLGSSASFVVCLAACFFRWNLLQKGTVRYIFNPIDLIYIMKYASACDMKILLVFSNVSQKIEQNKVEIKVKKHLSSSVDSILNSIETISKKFIQTLKEIKTEMLSLRQQEIFEINSVGLINYYKNLMDLIHINQGLLRALGTSHPNLDIICTIARDFSLGAKIAANRKSGYVFTLLLASTSDEYIQDLIKIFESHNFTAKIVMYRFKVSAPGMVLLCGEYKKSCVAAGLDMRTALTFSSFPTKAVQKDFIDIKFSSIRLHMKIPLRIFLLYFCKKNYDWTRNTRQLFESVKNFIKFLTGFSSSYEPNNLVHQLSLQAFFFLLVIISYQKNIIINSSFVVKLSSELPIGEGLGSSTSFIVCLAACFFRWYLLQKGRVRYIFTPTDLTYIAENAFTCEYLIFNSSYLINIAISTSGMVQVFEEGNQMVNFFSNLPSMKILLIFSNVSQKIGQMKVEMIVKEQLSSSVDVIVNSIEIISKKFIQTLKEMKKEMLFLRRQEIVEINSVRLTNYYKDLMNLIHMNQGLLKALGMVHPNIHTICAIARDSSLGAEIAANRGGGYAFILLLPSNSDEYIQDLIKIFKSHNFTAKVTSLNCSGVRVE</sequence>
<dbReference type="Proteomes" id="UP000078541">
    <property type="component" value="Unassembled WGS sequence"/>
</dbReference>
<dbReference type="EC" id="2.7.1.36" evidence="3"/>
<dbReference type="InterPro" id="IPR006205">
    <property type="entry name" value="Mev_gal_kin"/>
</dbReference>
<gene>
    <name evidence="14" type="ORF">ALC56_04988</name>
</gene>
<evidence type="ECO:0000256" key="11">
    <source>
        <dbReference type="ARBA" id="ARBA00023098"/>
    </source>
</evidence>
<dbReference type="EMBL" id="KQ981522">
    <property type="protein sequence ID" value="KYN40678.1"/>
    <property type="molecule type" value="Genomic_DNA"/>
</dbReference>
<dbReference type="AlphaFoldDB" id="A0A195FJV2"/>
<dbReference type="InterPro" id="IPR006203">
    <property type="entry name" value="GHMP_knse_ATP-bd_CS"/>
</dbReference>
<name>A0A195FJV2_9HYME</name>
<keyword evidence="8 14" id="KW-0418">Kinase</keyword>
<keyword evidence="9" id="KW-0067">ATP-binding</keyword>
<evidence type="ECO:0000256" key="8">
    <source>
        <dbReference type="ARBA" id="ARBA00022777"/>
    </source>
</evidence>
<dbReference type="GO" id="GO:0006695">
    <property type="term" value="P:cholesterol biosynthetic process"/>
    <property type="evidence" value="ECO:0007669"/>
    <property type="project" value="TreeGrafter"/>
</dbReference>
<dbReference type="Gene3D" id="3.30.230.10">
    <property type="match status" value="3"/>
</dbReference>
<keyword evidence="4" id="KW-0963">Cytoplasm</keyword>
<proteinExistence type="inferred from homology"/>
<comment type="pathway">
    <text evidence="12">Isoprenoid biosynthesis; isopentenyl diphosphate biosynthesis via mevalonate pathway; isopentenyl diphosphate from (R)-mevalonate: step 1/3.</text>
</comment>
<dbReference type="GO" id="GO:0005829">
    <property type="term" value="C:cytosol"/>
    <property type="evidence" value="ECO:0007669"/>
    <property type="project" value="TreeGrafter"/>
</dbReference>
<dbReference type="InterPro" id="IPR036554">
    <property type="entry name" value="GHMP_kinase_C_sf"/>
</dbReference>
<dbReference type="PANTHER" id="PTHR43290:SF2">
    <property type="entry name" value="MEVALONATE KINASE"/>
    <property type="match status" value="1"/>
</dbReference>
<evidence type="ECO:0000256" key="5">
    <source>
        <dbReference type="ARBA" id="ARBA00022516"/>
    </source>
</evidence>
<evidence type="ECO:0000256" key="6">
    <source>
        <dbReference type="ARBA" id="ARBA00022679"/>
    </source>
</evidence>
<evidence type="ECO:0000256" key="12">
    <source>
        <dbReference type="ARBA" id="ARBA00029438"/>
    </source>
</evidence>
<dbReference type="SUPFAM" id="SSF55060">
    <property type="entry name" value="GHMP Kinase, C-terminal domain"/>
    <property type="match status" value="3"/>
</dbReference>
<dbReference type="Pfam" id="PF00288">
    <property type="entry name" value="GHMP_kinases_N"/>
    <property type="match status" value="2"/>
</dbReference>
<keyword evidence="15" id="KW-1185">Reference proteome</keyword>
<dbReference type="PROSITE" id="PS00627">
    <property type="entry name" value="GHMP_KINASES_ATP"/>
    <property type="match status" value="2"/>
</dbReference>
<keyword evidence="11" id="KW-0443">Lipid metabolism</keyword>
<dbReference type="GO" id="GO:0005524">
    <property type="term" value="F:ATP binding"/>
    <property type="evidence" value="ECO:0007669"/>
    <property type="project" value="UniProtKB-KW"/>
</dbReference>
<protein>
    <recommendedName>
        <fullName evidence="3">mevalonate kinase</fullName>
        <ecNumber evidence="3">2.7.1.36</ecNumber>
    </recommendedName>
</protein>
<dbReference type="Gene3D" id="3.30.70.890">
    <property type="entry name" value="GHMP kinase, C-terminal domain"/>
    <property type="match status" value="3"/>
</dbReference>
<dbReference type="GO" id="GO:0019287">
    <property type="term" value="P:isopentenyl diphosphate biosynthetic process, mevalonate pathway"/>
    <property type="evidence" value="ECO:0007669"/>
    <property type="project" value="UniProtKB-UniPathway"/>
</dbReference>
<dbReference type="InterPro" id="IPR020568">
    <property type="entry name" value="Ribosomal_Su5_D2-typ_SF"/>
</dbReference>
<feature type="domain" description="GHMP kinase N-terminal" evidence="13">
    <location>
        <begin position="134"/>
        <end position="167"/>
    </location>
</feature>
<keyword evidence="7" id="KW-0547">Nucleotide-binding</keyword>
<organism evidence="14 15">
    <name type="scientific">Trachymyrmex septentrionalis</name>
    <dbReference type="NCBI Taxonomy" id="34720"/>
    <lineage>
        <taxon>Eukaryota</taxon>
        <taxon>Metazoa</taxon>
        <taxon>Ecdysozoa</taxon>
        <taxon>Arthropoda</taxon>
        <taxon>Hexapoda</taxon>
        <taxon>Insecta</taxon>
        <taxon>Pterygota</taxon>
        <taxon>Neoptera</taxon>
        <taxon>Endopterygota</taxon>
        <taxon>Hymenoptera</taxon>
        <taxon>Apocrita</taxon>
        <taxon>Aculeata</taxon>
        <taxon>Formicoidea</taxon>
        <taxon>Formicidae</taxon>
        <taxon>Myrmicinae</taxon>
        <taxon>Trachymyrmex</taxon>
    </lineage>
</organism>
<evidence type="ECO:0000256" key="4">
    <source>
        <dbReference type="ARBA" id="ARBA00022490"/>
    </source>
</evidence>
<dbReference type="InterPro" id="IPR014721">
    <property type="entry name" value="Ribsml_uS5_D2-typ_fold_subgr"/>
</dbReference>
<dbReference type="UniPathway" id="UPA00057">
    <property type="reaction ID" value="UER00098"/>
</dbReference>
<evidence type="ECO:0000256" key="1">
    <source>
        <dbReference type="ARBA" id="ARBA00004496"/>
    </source>
</evidence>
<evidence type="ECO:0000259" key="13">
    <source>
        <dbReference type="Pfam" id="PF00288"/>
    </source>
</evidence>
<accession>A0A195FJV2</accession>
<dbReference type="PRINTS" id="PR00959">
    <property type="entry name" value="MEVGALKINASE"/>
</dbReference>
<dbReference type="InterPro" id="IPR006204">
    <property type="entry name" value="GHMP_kinase_N_dom"/>
</dbReference>
<keyword evidence="10" id="KW-0460">Magnesium</keyword>
<evidence type="ECO:0000256" key="2">
    <source>
        <dbReference type="ARBA" id="ARBA00006495"/>
    </source>
</evidence>
<dbReference type="GO" id="GO:0004496">
    <property type="term" value="F:mevalonate kinase activity"/>
    <property type="evidence" value="ECO:0007669"/>
    <property type="project" value="UniProtKB-EC"/>
</dbReference>
<reference evidence="14 15" key="1">
    <citation type="submission" date="2016-03" db="EMBL/GenBank/DDBJ databases">
        <title>Trachymyrmex septentrionalis WGS genome.</title>
        <authorList>
            <person name="Nygaard S."/>
            <person name="Hu H."/>
            <person name="Boomsma J."/>
            <person name="Zhang G."/>
        </authorList>
    </citation>
    <scope>NUCLEOTIDE SEQUENCE [LARGE SCALE GENOMIC DNA]</scope>
    <source>
        <strain evidence="14">Tsep2-gDNA-1</strain>
        <tissue evidence="14">Whole body</tissue>
    </source>
</reference>
<evidence type="ECO:0000256" key="7">
    <source>
        <dbReference type="ARBA" id="ARBA00022741"/>
    </source>
</evidence>
<evidence type="ECO:0000256" key="3">
    <source>
        <dbReference type="ARBA" id="ARBA00012103"/>
    </source>
</evidence>
<evidence type="ECO:0000256" key="9">
    <source>
        <dbReference type="ARBA" id="ARBA00022840"/>
    </source>
</evidence>
<evidence type="ECO:0000313" key="15">
    <source>
        <dbReference type="Proteomes" id="UP000078541"/>
    </source>
</evidence>
<keyword evidence="5" id="KW-0444">Lipid biosynthesis</keyword>
<comment type="subcellular location">
    <subcellularLocation>
        <location evidence="1">Cytoplasm</location>
    </subcellularLocation>
</comment>
<evidence type="ECO:0000313" key="14">
    <source>
        <dbReference type="EMBL" id="KYN40678.1"/>
    </source>
</evidence>
<dbReference type="STRING" id="34720.A0A195FJV2"/>
<dbReference type="PANTHER" id="PTHR43290">
    <property type="entry name" value="MEVALONATE KINASE"/>
    <property type="match status" value="1"/>
</dbReference>
<keyword evidence="6" id="KW-0808">Transferase</keyword>
<feature type="domain" description="GHMP kinase N-terminal" evidence="13">
    <location>
        <begin position="524"/>
        <end position="558"/>
    </location>
</feature>
<comment type="similarity">
    <text evidence="2">Belongs to the GHMP kinase family. Mevalonate kinase subfamily.</text>
</comment>
<evidence type="ECO:0000256" key="10">
    <source>
        <dbReference type="ARBA" id="ARBA00022842"/>
    </source>
</evidence>
<dbReference type="SUPFAM" id="SSF54211">
    <property type="entry name" value="Ribosomal protein S5 domain 2-like"/>
    <property type="match status" value="3"/>
</dbReference>